<dbReference type="VEuPathDB" id="MicrosporidiaDB:AEWQ_050320"/>
<proteinExistence type="predicted"/>
<accession>M1KJT8</accession>
<dbReference type="VEuPathDB" id="MicrosporidiaDB:M970_050320"/>
<gene>
    <name evidence="1" type="ORF">ECU05_0380</name>
</gene>
<dbReference type="EMBL" id="KC513607">
    <property type="protein sequence ID" value="AGE95456.1"/>
    <property type="molecule type" value="Genomic_DNA"/>
</dbReference>
<organism evidence="1">
    <name type="scientific">Encephalitozoon cuniculi</name>
    <name type="common">Microsporidian parasite</name>
    <dbReference type="NCBI Taxonomy" id="6035"/>
    <lineage>
        <taxon>Eukaryota</taxon>
        <taxon>Fungi</taxon>
        <taxon>Fungi incertae sedis</taxon>
        <taxon>Microsporidia</taxon>
        <taxon>Unikaryonidae</taxon>
        <taxon>Encephalitozoon</taxon>
    </lineage>
</organism>
<dbReference type="VEuPathDB" id="MicrosporidiaDB:AEWD_050320"/>
<evidence type="ECO:0000313" key="1">
    <source>
        <dbReference type="EMBL" id="AGE95456.1"/>
    </source>
</evidence>
<dbReference type="VEuPathDB" id="MicrosporidiaDB:AEWR_050320"/>
<reference evidence="1" key="1">
    <citation type="journal article" date="2013" name="Eukaryot. Cell">
        <title>Extremely Reduced Levels of Heterozygosity in the Vertebrate Pathogen Encephalitozoon cuniculi.</title>
        <authorList>
            <person name="Selman M."/>
            <person name="Sak B."/>
            <person name="Kvac M."/>
            <person name="Farinelli L."/>
            <person name="Weiss L.M."/>
            <person name="Corradi N."/>
        </authorList>
    </citation>
    <scope>NUCLEOTIDE SEQUENCE</scope>
</reference>
<dbReference type="VEuPathDB" id="MicrosporidiaDB:ECU05_0380"/>
<dbReference type="OMA" id="IGCHTKN"/>
<name>M1KJT8_ENCCN</name>
<sequence>MAVHTSLCFYERGQAYKARGHFLWVKTRTKITVLPFSMDESEALVGEFVRMLMDNHRRSIPTRKQNVRALLKVKPKEMATLVESSKKYLVRLGLELVGIDKAGIVDLPVAEKYFVRRLRPSGDTAVWSEEEFRRLVMTFALVILEQGSVEMSRLWFFLQKTEMFQDEDDFSGFLKRAKDQGYLSSSKVEESLSIVLGWRYYCDLGSFSPREYFWNRRH</sequence>
<dbReference type="AlphaFoldDB" id="M1KJT8"/>
<protein>
    <submittedName>
        <fullName evidence="1">Uncharacterized protein</fullName>
    </submittedName>
</protein>